<organism evidence="2">
    <name type="scientific">marine sediment metagenome</name>
    <dbReference type="NCBI Taxonomy" id="412755"/>
    <lineage>
        <taxon>unclassified sequences</taxon>
        <taxon>metagenomes</taxon>
        <taxon>ecological metagenomes</taxon>
    </lineage>
</organism>
<keyword evidence="1" id="KW-0472">Membrane</keyword>
<dbReference type="InterPro" id="IPR011604">
    <property type="entry name" value="PDDEXK-like_dom_sf"/>
</dbReference>
<feature type="transmembrane region" description="Helical" evidence="1">
    <location>
        <begin position="65"/>
        <end position="85"/>
    </location>
</feature>
<reference evidence="2" key="1">
    <citation type="journal article" date="2015" name="Nature">
        <title>Complex archaea that bridge the gap between prokaryotes and eukaryotes.</title>
        <authorList>
            <person name="Spang A."/>
            <person name="Saw J.H."/>
            <person name="Jorgensen S.L."/>
            <person name="Zaremba-Niedzwiedzka K."/>
            <person name="Martijn J."/>
            <person name="Lind A.E."/>
            <person name="van Eijk R."/>
            <person name="Schleper C."/>
            <person name="Guy L."/>
            <person name="Ettema T.J."/>
        </authorList>
    </citation>
    <scope>NUCLEOTIDE SEQUENCE</scope>
</reference>
<keyword evidence="1" id="KW-0812">Transmembrane</keyword>
<dbReference type="EMBL" id="LAZR01034540">
    <property type="protein sequence ID" value="KKL45018.1"/>
    <property type="molecule type" value="Genomic_DNA"/>
</dbReference>
<name>A0A0F9C6R9_9ZZZZ</name>
<keyword evidence="1" id="KW-1133">Transmembrane helix</keyword>
<sequence length="160" mass="17758">MRGYLKAPHWSKFKMETEQGVILTGVADDIWVVPKGIMIADWKTARFTANADKLLPMYKTQLTGYAKIAEAIGMGVVVGIVLIYMEPQTDESFVHHNTKATCFDMTFLPTVMELELDIASIDPLLEKARGIWELPGPPVGTEGCKDCAALWAIQDLTIEI</sequence>
<dbReference type="AlphaFoldDB" id="A0A0F9C6R9"/>
<evidence type="ECO:0000256" key="1">
    <source>
        <dbReference type="SAM" id="Phobius"/>
    </source>
</evidence>
<proteinExistence type="predicted"/>
<dbReference type="Gene3D" id="3.90.320.10">
    <property type="match status" value="1"/>
</dbReference>
<accession>A0A0F9C6R9</accession>
<gene>
    <name evidence="2" type="ORF">LCGC14_2359880</name>
</gene>
<protein>
    <recommendedName>
        <fullName evidence="3">PD-(D/E)XK endonuclease-like domain-containing protein</fullName>
    </recommendedName>
</protein>
<comment type="caution">
    <text evidence="2">The sequence shown here is derived from an EMBL/GenBank/DDBJ whole genome shotgun (WGS) entry which is preliminary data.</text>
</comment>
<evidence type="ECO:0008006" key="3">
    <source>
        <dbReference type="Google" id="ProtNLM"/>
    </source>
</evidence>
<evidence type="ECO:0000313" key="2">
    <source>
        <dbReference type="EMBL" id="KKL45018.1"/>
    </source>
</evidence>